<gene>
    <name evidence="1" type="ORF">ILYODFUR_031849</name>
</gene>
<organism evidence="1 2">
    <name type="scientific">Ilyodon furcidens</name>
    <name type="common">goldbreast splitfin</name>
    <dbReference type="NCBI Taxonomy" id="33524"/>
    <lineage>
        <taxon>Eukaryota</taxon>
        <taxon>Metazoa</taxon>
        <taxon>Chordata</taxon>
        <taxon>Craniata</taxon>
        <taxon>Vertebrata</taxon>
        <taxon>Euteleostomi</taxon>
        <taxon>Actinopterygii</taxon>
        <taxon>Neopterygii</taxon>
        <taxon>Teleostei</taxon>
        <taxon>Neoteleostei</taxon>
        <taxon>Acanthomorphata</taxon>
        <taxon>Ovalentaria</taxon>
        <taxon>Atherinomorphae</taxon>
        <taxon>Cyprinodontiformes</taxon>
        <taxon>Goodeidae</taxon>
        <taxon>Ilyodon</taxon>
    </lineage>
</organism>
<evidence type="ECO:0000313" key="2">
    <source>
        <dbReference type="Proteomes" id="UP001482620"/>
    </source>
</evidence>
<reference evidence="1 2" key="1">
    <citation type="submission" date="2021-06" db="EMBL/GenBank/DDBJ databases">
        <authorList>
            <person name="Palmer J.M."/>
        </authorList>
    </citation>
    <scope>NUCLEOTIDE SEQUENCE [LARGE SCALE GENOMIC DNA]</scope>
    <source>
        <strain evidence="2">if_2019</strain>
        <tissue evidence="1">Muscle</tissue>
    </source>
</reference>
<sequence length="122" mass="13760">MRYFITLNETGNVLFGWPDSAGTFRNQTKLLDAAQFIKIHKNTLIQNDFFSLETDKKKLDQKKPGAEICWVTAAGAPPSEQSESLHRVQRCSICDVINKLTNKNMVDPFSSSVQLLEAQLDI</sequence>
<accession>A0ABV0UA42</accession>
<dbReference type="Proteomes" id="UP001482620">
    <property type="component" value="Unassembled WGS sequence"/>
</dbReference>
<comment type="caution">
    <text evidence="1">The sequence shown here is derived from an EMBL/GenBank/DDBJ whole genome shotgun (WGS) entry which is preliminary data.</text>
</comment>
<name>A0ABV0UA42_9TELE</name>
<evidence type="ECO:0000313" key="1">
    <source>
        <dbReference type="EMBL" id="MEQ2242055.1"/>
    </source>
</evidence>
<dbReference type="EMBL" id="JAHRIQ010062954">
    <property type="protein sequence ID" value="MEQ2242055.1"/>
    <property type="molecule type" value="Genomic_DNA"/>
</dbReference>
<protein>
    <submittedName>
        <fullName evidence="1">Uncharacterized protein</fullName>
    </submittedName>
</protein>
<proteinExistence type="predicted"/>
<keyword evidence="2" id="KW-1185">Reference proteome</keyword>